<dbReference type="RefSeq" id="WP_191320739.1">
    <property type="nucleotide sequence ID" value="NZ_BNCG01000024.1"/>
</dbReference>
<evidence type="ECO:0000313" key="7">
    <source>
        <dbReference type="EMBL" id="MFC3637295.1"/>
    </source>
</evidence>
<comment type="caution">
    <text evidence="7">The sequence shown here is derived from an EMBL/GenBank/DDBJ whole genome shotgun (WGS) entry which is preliminary data.</text>
</comment>
<evidence type="ECO:0000256" key="5">
    <source>
        <dbReference type="ARBA" id="ARBA00047942"/>
    </source>
</evidence>
<evidence type="ECO:0000256" key="3">
    <source>
        <dbReference type="ARBA" id="ARBA00022679"/>
    </source>
</evidence>
<feature type="domain" description="Type II methyltransferase M.Eco57I C-terminal" evidence="6">
    <location>
        <begin position="217"/>
        <end position="381"/>
    </location>
</feature>
<dbReference type="Pfam" id="PF22837">
    <property type="entry name" value="M_Eco57I_C"/>
    <property type="match status" value="1"/>
</dbReference>
<reference evidence="8" key="1">
    <citation type="journal article" date="2019" name="Int. J. Syst. Evol. Microbiol.">
        <title>The Global Catalogue of Microorganisms (GCM) 10K type strain sequencing project: providing services to taxonomists for standard genome sequencing and annotation.</title>
        <authorList>
            <consortium name="The Broad Institute Genomics Platform"/>
            <consortium name="The Broad Institute Genome Sequencing Center for Infectious Disease"/>
            <person name="Wu L."/>
            <person name="Ma J."/>
        </authorList>
    </citation>
    <scope>NUCLEOTIDE SEQUENCE [LARGE SCALE GENOMIC DNA]</scope>
    <source>
        <strain evidence="8">KCTC 42282</strain>
    </source>
</reference>
<dbReference type="Proteomes" id="UP001595704">
    <property type="component" value="Unassembled WGS sequence"/>
</dbReference>
<dbReference type="InterPro" id="IPR050953">
    <property type="entry name" value="N4_N6_ade-DNA_methylase"/>
</dbReference>
<evidence type="ECO:0000259" key="6">
    <source>
        <dbReference type="Pfam" id="PF22837"/>
    </source>
</evidence>
<dbReference type="InterPro" id="IPR054520">
    <property type="entry name" value="M_Eco57I_C"/>
</dbReference>
<keyword evidence="8" id="KW-1185">Reference proteome</keyword>
<sequence>MSHAAAPESKPTIEAPIFSYAANIVPARKISTLIIGATSGPGQQLVAAALGTDRAGDFRHIISLKGYAHGNTKRPADGSVDLLVADARGSKRDSIEALFHLAQECLAPRGRSAWVFPPDFVDSVDFAAIRSSLGSKYTVTHIHQNDDKDGHVRSDVIVWVGNAAPRLSQMVVASRGGPTDNPTYLADHPITSIRTNHSWETLLPHEPVAPALPSDALATHFDIEEGIDTGNDDLFILTHSEIMRRGLETDLFRAVLPRPHTLEDEVIESRPGGFPNVSQRSLMLQTNLSPEDIKSQYPNVHAYLTEAEAAGLAANPAFTNREYWYALPERPSPPILCAANPGEPCCFFLNLSKAVATNEYLSFYPKPHLASAIARNQLLLSQVWNLLNQTIETMSEDLMLERASTLVVPGLSDLLSN</sequence>
<dbReference type="EMBL" id="JBHRYC010000034">
    <property type="protein sequence ID" value="MFC3637295.1"/>
    <property type="molecule type" value="Genomic_DNA"/>
</dbReference>
<organism evidence="7 8">
    <name type="scientific">Camelimonas fluminis</name>
    <dbReference type="NCBI Taxonomy" id="1576911"/>
    <lineage>
        <taxon>Bacteria</taxon>
        <taxon>Pseudomonadati</taxon>
        <taxon>Pseudomonadota</taxon>
        <taxon>Alphaproteobacteria</taxon>
        <taxon>Hyphomicrobiales</taxon>
        <taxon>Chelatococcaceae</taxon>
        <taxon>Camelimonas</taxon>
    </lineage>
</organism>
<comment type="catalytic activity">
    <reaction evidence="5">
        <text>a 2'-deoxyadenosine in DNA + S-adenosyl-L-methionine = an N(6)-methyl-2'-deoxyadenosine in DNA + S-adenosyl-L-homocysteine + H(+)</text>
        <dbReference type="Rhea" id="RHEA:15197"/>
        <dbReference type="Rhea" id="RHEA-COMP:12418"/>
        <dbReference type="Rhea" id="RHEA-COMP:12419"/>
        <dbReference type="ChEBI" id="CHEBI:15378"/>
        <dbReference type="ChEBI" id="CHEBI:57856"/>
        <dbReference type="ChEBI" id="CHEBI:59789"/>
        <dbReference type="ChEBI" id="CHEBI:90615"/>
        <dbReference type="ChEBI" id="CHEBI:90616"/>
        <dbReference type="EC" id="2.1.1.72"/>
    </reaction>
</comment>
<keyword evidence="2" id="KW-0489">Methyltransferase</keyword>
<evidence type="ECO:0000256" key="2">
    <source>
        <dbReference type="ARBA" id="ARBA00022603"/>
    </source>
</evidence>
<name>A0ABV7UFU9_9HYPH</name>
<proteinExistence type="predicted"/>
<dbReference type="PANTHER" id="PTHR33841:SF5">
    <property type="entry name" value="DNA METHYLASE (MODIFICATION METHYLASE) (METHYLTRANSFERASE)-RELATED"/>
    <property type="match status" value="1"/>
</dbReference>
<keyword evidence="4" id="KW-0949">S-adenosyl-L-methionine</keyword>
<dbReference type="EC" id="2.1.1.72" evidence="1"/>
<accession>A0ABV7UFU9</accession>
<evidence type="ECO:0000256" key="4">
    <source>
        <dbReference type="ARBA" id="ARBA00022691"/>
    </source>
</evidence>
<gene>
    <name evidence="7" type="ORF">ACFONL_07845</name>
</gene>
<dbReference type="PANTHER" id="PTHR33841">
    <property type="entry name" value="DNA METHYLTRANSFERASE YEEA-RELATED"/>
    <property type="match status" value="1"/>
</dbReference>
<protein>
    <recommendedName>
        <fullName evidence="1">site-specific DNA-methyltransferase (adenine-specific)</fullName>
        <ecNumber evidence="1">2.1.1.72</ecNumber>
    </recommendedName>
</protein>
<keyword evidence="3" id="KW-0808">Transferase</keyword>
<evidence type="ECO:0000313" key="8">
    <source>
        <dbReference type="Proteomes" id="UP001595704"/>
    </source>
</evidence>
<evidence type="ECO:0000256" key="1">
    <source>
        <dbReference type="ARBA" id="ARBA00011900"/>
    </source>
</evidence>